<feature type="domain" description="K Homology" evidence="23">
    <location>
        <begin position="939"/>
        <end position="1005"/>
    </location>
</feature>
<comment type="function">
    <text evidence="17">Appears to play a role in cell sterol metabolism. It may function to protect cells from over-accumulation of cholesterol.</text>
</comment>
<keyword evidence="11" id="KW-0445">Lipid transport</keyword>
<dbReference type="FunFam" id="3.30.1370.10:FF:000046">
    <property type="entry name" value="High density lipoprotein binding protein"/>
    <property type="match status" value="1"/>
</dbReference>
<feature type="domain" description="K Homology" evidence="23">
    <location>
        <begin position="692"/>
        <end position="761"/>
    </location>
</feature>
<dbReference type="FunFam" id="3.30.1370.10:FF:000062">
    <property type="entry name" value="vigilin isoform X1"/>
    <property type="match status" value="1"/>
</dbReference>
<dbReference type="InterPro" id="IPR057778">
    <property type="entry name" value="KH_Vigilin_N"/>
</dbReference>
<keyword evidence="14" id="KW-0753">Steroid metabolism</keyword>
<dbReference type="Pfam" id="PF00013">
    <property type="entry name" value="KH_1"/>
    <property type="match status" value="13"/>
</dbReference>
<accession>A0A2K5CA66</accession>
<evidence type="ECO:0000256" key="21">
    <source>
        <dbReference type="SAM" id="MobiDB-lite"/>
    </source>
</evidence>
<feature type="domain" description="K Homology" evidence="23">
    <location>
        <begin position="400"/>
        <end position="468"/>
    </location>
</feature>
<dbReference type="CDD" id="cd22416">
    <property type="entry name" value="KH-I_Vigilin_rpt13"/>
    <property type="match status" value="1"/>
</dbReference>
<evidence type="ECO:0000256" key="2">
    <source>
        <dbReference type="ARBA" id="ARBA00004496"/>
    </source>
</evidence>
<dbReference type="CDD" id="cd02394">
    <property type="entry name" value="KH-I_Vigilin_rpt6"/>
    <property type="match status" value="1"/>
</dbReference>
<dbReference type="CDD" id="cd22412">
    <property type="entry name" value="KH-I_Vigilin_rpt9"/>
    <property type="match status" value="1"/>
</dbReference>
<evidence type="ECO:0000256" key="12">
    <source>
        <dbReference type="ARBA" id="ARBA00023098"/>
    </source>
</evidence>
<evidence type="ECO:0000256" key="13">
    <source>
        <dbReference type="ARBA" id="ARBA00023166"/>
    </source>
</evidence>
<dbReference type="FunFam" id="3.30.1370.10:FF:000067">
    <property type="entry name" value="High density lipoprotein binding protein"/>
    <property type="match status" value="1"/>
</dbReference>
<dbReference type="CDD" id="cd22414">
    <property type="entry name" value="KH-I_Vigilin_rpt11"/>
    <property type="match status" value="1"/>
</dbReference>
<dbReference type="FunFam" id="3.30.1370.10:FF:000041">
    <property type="entry name" value="vigilin isoform X1"/>
    <property type="match status" value="1"/>
</dbReference>
<keyword evidence="8" id="KW-0345">HDL</keyword>
<dbReference type="CDD" id="cd22405">
    <property type="entry name" value="KH-I_Vigilin_rpt1"/>
    <property type="match status" value="1"/>
</dbReference>
<dbReference type="GO" id="GO:0003729">
    <property type="term" value="F:mRNA binding"/>
    <property type="evidence" value="ECO:0007669"/>
    <property type="project" value="TreeGrafter"/>
</dbReference>
<dbReference type="SUPFAM" id="SSF54791">
    <property type="entry name" value="Eukaryotic type KH-domain (KH-domain type I)"/>
    <property type="match status" value="11"/>
</dbReference>
<dbReference type="GO" id="GO:0006869">
    <property type="term" value="P:lipid transport"/>
    <property type="evidence" value="ECO:0007669"/>
    <property type="project" value="UniProtKB-KW"/>
</dbReference>
<feature type="domain" description="K Homology" evidence="23">
    <location>
        <begin position="838"/>
        <end position="938"/>
    </location>
</feature>
<dbReference type="CDD" id="cd22407">
    <property type="entry name" value="KH-I_Vigilin_rpt3"/>
    <property type="match status" value="1"/>
</dbReference>
<feature type="signal peptide" evidence="22">
    <location>
        <begin position="1"/>
        <end position="24"/>
    </location>
</feature>
<dbReference type="GO" id="GO:0005737">
    <property type="term" value="C:cytoplasm"/>
    <property type="evidence" value="ECO:0007669"/>
    <property type="project" value="UniProtKB-SubCell"/>
</dbReference>
<keyword evidence="12" id="KW-0443">Lipid metabolism</keyword>
<dbReference type="FunFam" id="3.30.1370.10:FF:000057">
    <property type="entry name" value="High density lipoprotein binding protein"/>
    <property type="match status" value="1"/>
</dbReference>
<keyword evidence="5" id="KW-0153">Cholesterol metabolism</keyword>
<evidence type="ECO:0000256" key="11">
    <source>
        <dbReference type="ARBA" id="ARBA00023055"/>
    </source>
</evidence>
<organism evidence="24 25">
    <name type="scientific">Aotus nancymaae</name>
    <name type="common">Ma's night monkey</name>
    <dbReference type="NCBI Taxonomy" id="37293"/>
    <lineage>
        <taxon>Eukaryota</taxon>
        <taxon>Metazoa</taxon>
        <taxon>Chordata</taxon>
        <taxon>Craniata</taxon>
        <taxon>Vertebrata</taxon>
        <taxon>Euteleostomi</taxon>
        <taxon>Mammalia</taxon>
        <taxon>Eutheria</taxon>
        <taxon>Euarchontoglires</taxon>
        <taxon>Primates</taxon>
        <taxon>Haplorrhini</taxon>
        <taxon>Platyrrhini</taxon>
        <taxon>Aotidae</taxon>
        <taxon>Aotus</taxon>
    </lineage>
</organism>
<feature type="chain" id="PRO_5014462141" description="Vigilin" evidence="22">
    <location>
        <begin position="25"/>
        <end position="1234"/>
    </location>
</feature>
<comment type="subcellular location">
    <subcellularLocation>
        <location evidence="2">Cytoplasm</location>
    </subcellularLocation>
    <subcellularLocation>
        <location evidence="1">Nucleus</location>
    </subcellularLocation>
</comment>
<feature type="domain" description="K Homology" evidence="23">
    <location>
        <begin position="1092"/>
        <end position="1161"/>
    </location>
</feature>
<dbReference type="FunFam" id="3.30.1370.10:FF:000050">
    <property type="entry name" value="vigilin isoform X1"/>
    <property type="match status" value="1"/>
</dbReference>
<dbReference type="InterPro" id="IPR004088">
    <property type="entry name" value="KH_dom_type_1"/>
</dbReference>
<feature type="domain" description="K Homology" evidence="23">
    <location>
        <begin position="184"/>
        <end position="252"/>
    </location>
</feature>
<dbReference type="FunFam" id="3.30.1370.10:FF:000018">
    <property type="entry name" value="vigilin isoform X1"/>
    <property type="match status" value="3"/>
</dbReference>
<evidence type="ECO:0000256" key="1">
    <source>
        <dbReference type="ARBA" id="ARBA00004123"/>
    </source>
</evidence>
<keyword evidence="6" id="KW-0597">Phosphoprotein</keyword>
<evidence type="ECO:0000256" key="22">
    <source>
        <dbReference type="SAM" id="SignalP"/>
    </source>
</evidence>
<keyword evidence="3" id="KW-0813">Transport</keyword>
<feature type="region of interest" description="Disordered" evidence="21">
    <location>
        <begin position="1199"/>
        <end position="1234"/>
    </location>
</feature>
<evidence type="ECO:0000256" key="17">
    <source>
        <dbReference type="ARBA" id="ARBA00055815"/>
    </source>
</evidence>
<dbReference type="GO" id="GO:0005634">
    <property type="term" value="C:nucleus"/>
    <property type="evidence" value="ECO:0007669"/>
    <property type="project" value="UniProtKB-SubCell"/>
</dbReference>
<keyword evidence="4" id="KW-0963">Cytoplasm</keyword>
<evidence type="ECO:0000256" key="3">
    <source>
        <dbReference type="ARBA" id="ARBA00022448"/>
    </source>
</evidence>
<evidence type="ECO:0000313" key="25">
    <source>
        <dbReference type="Proteomes" id="UP000233020"/>
    </source>
</evidence>
<feature type="domain" description="K Homology" evidence="23">
    <location>
        <begin position="765"/>
        <end position="834"/>
    </location>
</feature>
<feature type="domain" description="K Homology" evidence="23">
    <location>
        <begin position="1017"/>
        <end position="1088"/>
    </location>
</feature>
<dbReference type="PANTHER" id="PTHR10627">
    <property type="entry name" value="SCP160"/>
    <property type="match status" value="1"/>
</dbReference>
<keyword evidence="7" id="KW-0677">Repeat</keyword>
<dbReference type="FunFam" id="3.30.1370.10:FF:000039">
    <property type="entry name" value="vigilin isoform X1"/>
    <property type="match status" value="1"/>
</dbReference>
<dbReference type="PANTHER" id="PTHR10627:SF34">
    <property type="entry name" value="VIGILIN"/>
    <property type="match status" value="1"/>
</dbReference>
<feature type="domain" description="K Homology" evidence="23">
    <location>
        <begin position="472"/>
        <end position="541"/>
    </location>
</feature>
<keyword evidence="22" id="KW-0732">Signal</keyword>
<keyword evidence="9 19" id="KW-0694">RNA-binding</keyword>
<feature type="compositionally biased region" description="Basic and acidic residues" evidence="21">
    <location>
        <begin position="898"/>
        <end position="910"/>
    </location>
</feature>
<dbReference type="CDD" id="cd22406">
    <property type="entry name" value="KH-I_Vigilin_rpt2"/>
    <property type="match status" value="1"/>
</dbReference>
<keyword evidence="13" id="KW-1207">Sterol metabolism</keyword>
<evidence type="ECO:0000256" key="4">
    <source>
        <dbReference type="ARBA" id="ARBA00022490"/>
    </source>
</evidence>
<evidence type="ECO:0000256" key="15">
    <source>
        <dbReference type="ARBA" id="ARBA00023242"/>
    </source>
</evidence>
<dbReference type="GeneTree" id="ENSGT00900000141059"/>
<feature type="coiled-coil region" evidence="20">
    <location>
        <begin position="815"/>
        <end position="842"/>
    </location>
</feature>
<evidence type="ECO:0000313" key="24">
    <source>
        <dbReference type="Ensembl" id="ENSANAP00000005590.1"/>
    </source>
</evidence>
<feature type="compositionally biased region" description="Polar residues" evidence="21">
    <location>
        <begin position="1200"/>
        <end position="1215"/>
    </location>
</feature>
<keyword evidence="15" id="KW-0539">Nucleus</keyword>
<feature type="domain" description="K Homology" evidence="23">
    <location>
        <begin position="618"/>
        <end position="687"/>
    </location>
</feature>
<dbReference type="CDD" id="cd22413">
    <property type="entry name" value="KH-I_Vigilin_rpt10"/>
    <property type="match status" value="1"/>
</dbReference>
<evidence type="ECO:0000256" key="6">
    <source>
        <dbReference type="ARBA" id="ARBA00022553"/>
    </source>
</evidence>
<dbReference type="InterPro" id="IPR004087">
    <property type="entry name" value="KH_dom"/>
</dbReference>
<dbReference type="CDD" id="cd22409">
    <property type="entry name" value="KH-I_Vigilin_rpt5"/>
    <property type="match status" value="1"/>
</dbReference>
<dbReference type="Pfam" id="PF24668">
    <property type="entry name" value="KH_Vigilin"/>
    <property type="match status" value="1"/>
</dbReference>
<keyword evidence="10" id="KW-0007">Acetylation</keyword>
<proteinExistence type="predicted"/>
<evidence type="ECO:0000256" key="9">
    <source>
        <dbReference type="ARBA" id="ARBA00022884"/>
    </source>
</evidence>
<sequence length="1234" mass="137811">MNLAETGWLFVATVLMRFVSIKSGFPGLCVGVRSTMSSVAVLTQESFAEHRSGLVPQQIKVATLNSEEESDPPTYKDAFPPLPEKAACLESAQEPAGAWGNKIRPIKASVITQVFHVPLEERKYKDMNQFGEGEQAKICLEIMQRTGAHLELSLAKDQGLSIMVSGKLDAVMKARKDIVARLQTQASATVAIPKEHHRFVIGKNGEKLQDLELKTATKIQIPRPDDPSNQIKITGTKEGIEKARHEVLLISAEQDKRAVERLEVEKAFHPFIAGPYNRLVGEIMQETGTRINIPPPSVNRTEIVFTGEKEQLAQAVARIKKIYEEKANSFTVSSVAAPSWLHRFIIGKKGQNLAKITQQMPKVHIEFTEGEDKITLEGPTEDVSVAQEQIESMVKDLINRMDYVEISIDHKFHRHLIGKSGANINRIKDQYKVSVRIPPDSEKSNLIRIEGDPQGVQQAKRELLELASRMENERTKDLIIEQRFHRTIIGQKGERIREIRDKFPEVIINFPDPAQKSDIVQLRGPKNEVEKCTKYMQKMVADLVENSYSISVPIFKQFHKNIIGKGGANIKKIREESNTKIDLPAENSNSETIVITGKRANCEAARSRILSIQKDLANIAEVEVSIPAKLHNSLIGTKGRLIRSIMEECGGVHIHFPVEGSGSDTVVIRGPSSDVEKAKKQLLHLAEEKQTRSFTVDIRAKPEYHKFLIGKGGGKIRKVRDSTGARVIFPAAEDKDQDLITIIGKEDAVREAQKELEALIQNLDNVVEDYMLVDPRHHRHFVIRRGQVLREIAEEYGGVMVSFPRSGTQSDRVTLKGAKDCVEAAKKRIQEITEDLEAQVTLECAIPQKFHRSVMGPKGSRIQQITRDFSVQIKFPDREENPVHSVEPVVQENGDEAGEGREAKDADPGSPRRCDIIIISGRKEKCEAAKEALEALVPVTIEVEVPFDLHRYIIGQKGSGIRKMMDEFEVNIHVPAPELQSDIIAITGLAANLDRAKAGLLERVKELQAEQEDRALRSFKLSVTVDPKYHPKIIGRKGAVITQIRLEHDVNIQFPDKDDGSQPQDQITITGYERNTEAARDAILRIVGELEQMVSEDVPLDHRVHARIIGARGKAIRKIMDEFKVDIRFPQSGAPDPNCVTVTGLPENVEEAIDHILNLEEEYLADVVDSEALQLYMKPPAHEEAKAPSRGFVVRDAPWTASSSEKAPDMSSSEEFPSFGAQVAPKTLPWGPKR</sequence>
<dbReference type="GO" id="GO:0008203">
    <property type="term" value="P:cholesterol metabolic process"/>
    <property type="evidence" value="ECO:0007669"/>
    <property type="project" value="UniProtKB-KW"/>
</dbReference>
<gene>
    <name evidence="24" type="primary">HDLBP</name>
</gene>
<dbReference type="CDD" id="cd22410">
    <property type="entry name" value="KH-I_Vigilin_rpt7"/>
    <property type="match status" value="1"/>
</dbReference>
<dbReference type="SMART" id="SM00322">
    <property type="entry name" value="KH"/>
    <property type="match status" value="13"/>
</dbReference>
<dbReference type="GO" id="GO:0034364">
    <property type="term" value="C:high-density lipoprotein particle"/>
    <property type="evidence" value="ECO:0007669"/>
    <property type="project" value="UniProtKB-KW"/>
</dbReference>
<evidence type="ECO:0000256" key="5">
    <source>
        <dbReference type="ARBA" id="ARBA00022548"/>
    </source>
</evidence>
<keyword evidence="25" id="KW-1185">Reference proteome</keyword>
<keyword evidence="20" id="KW-0175">Coiled coil</keyword>
<evidence type="ECO:0000256" key="8">
    <source>
        <dbReference type="ARBA" id="ARBA00022850"/>
    </source>
</evidence>
<evidence type="ECO:0000256" key="18">
    <source>
        <dbReference type="ARBA" id="ARBA00077940"/>
    </source>
</evidence>
<dbReference type="InterPro" id="IPR036612">
    <property type="entry name" value="KH_dom_type_1_sf"/>
</dbReference>
<evidence type="ECO:0000256" key="20">
    <source>
        <dbReference type="SAM" id="Coils"/>
    </source>
</evidence>
<dbReference type="Ensembl" id="ENSANAT00000023352.1">
    <property type="protein sequence ID" value="ENSANAP00000005590.1"/>
    <property type="gene ID" value="ENSANAG00000020545.1"/>
</dbReference>
<dbReference type="FunFam" id="3.30.1370.10:FF:000033">
    <property type="entry name" value="vigilin isoform X1"/>
    <property type="match status" value="1"/>
</dbReference>
<feature type="domain" description="K Homology" evidence="23">
    <location>
        <begin position="256"/>
        <end position="324"/>
    </location>
</feature>
<dbReference type="Gene3D" id="3.30.1370.10">
    <property type="entry name" value="K Homology domain, type 1"/>
    <property type="match status" value="13"/>
</dbReference>
<reference evidence="24" key="2">
    <citation type="submission" date="2025-09" db="UniProtKB">
        <authorList>
            <consortium name="Ensembl"/>
        </authorList>
    </citation>
    <scope>IDENTIFICATION</scope>
</reference>
<feature type="region of interest" description="Disordered" evidence="21">
    <location>
        <begin position="880"/>
        <end position="910"/>
    </location>
</feature>
<evidence type="ECO:0000256" key="7">
    <source>
        <dbReference type="ARBA" id="ARBA00022737"/>
    </source>
</evidence>
<dbReference type="CDD" id="cd22417">
    <property type="entry name" value="KH-I_Vigilin_rpt14"/>
    <property type="match status" value="1"/>
</dbReference>
<dbReference type="CDD" id="cd22415">
    <property type="entry name" value="KH-I_Vigilin_rpt12"/>
    <property type="match status" value="1"/>
</dbReference>
<evidence type="ECO:0000256" key="16">
    <source>
        <dbReference type="ARBA" id="ARBA00039270"/>
    </source>
</evidence>
<dbReference type="PROSITE" id="PS50084">
    <property type="entry name" value="KH_TYPE_1"/>
    <property type="match status" value="13"/>
</dbReference>
<dbReference type="CDD" id="cd22418">
    <property type="entry name" value="KH-I_Vigilin_rpt15"/>
    <property type="match status" value="1"/>
</dbReference>
<dbReference type="Proteomes" id="UP000233020">
    <property type="component" value="Unplaced"/>
</dbReference>
<name>A0A2K5CA66_AOTNA</name>
<reference evidence="24" key="1">
    <citation type="submission" date="2025-08" db="UniProtKB">
        <authorList>
            <consortium name="Ensembl"/>
        </authorList>
    </citation>
    <scope>IDENTIFICATION</scope>
</reference>
<feature type="domain" description="K Homology" evidence="23">
    <location>
        <begin position="329"/>
        <end position="395"/>
    </location>
</feature>
<feature type="coiled-coil region" evidence="20">
    <location>
        <begin position="742"/>
        <end position="769"/>
    </location>
</feature>
<evidence type="ECO:0000256" key="19">
    <source>
        <dbReference type="PROSITE-ProRule" id="PRU00117"/>
    </source>
</evidence>
<dbReference type="CDD" id="cd22411">
    <property type="entry name" value="KH-I_Vigilin_rpt8"/>
    <property type="match status" value="1"/>
</dbReference>
<evidence type="ECO:0000259" key="23">
    <source>
        <dbReference type="SMART" id="SM00322"/>
    </source>
</evidence>
<dbReference type="AlphaFoldDB" id="A0A2K5CA66"/>
<protein>
    <recommendedName>
        <fullName evidence="16">Vigilin</fullName>
    </recommendedName>
    <alternativeName>
        <fullName evidence="18">High density lipoprotein-binding protein</fullName>
    </alternativeName>
</protein>
<evidence type="ECO:0000256" key="14">
    <source>
        <dbReference type="ARBA" id="ARBA00023221"/>
    </source>
</evidence>
<feature type="domain" description="K Homology" evidence="23">
    <location>
        <begin position="546"/>
        <end position="614"/>
    </location>
</feature>
<evidence type="ECO:0000256" key="10">
    <source>
        <dbReference type="ARBA" id="ARBA00022990"/>
    </source>
</evidence>